<dbReference type="Pfam" id="PF00361">
    <property type="entry name" value="Proton_antipo_M"/>
    <property type="match status" value="1"/>
</dbReference>
<feature type="transmembrane region" description="Helical" evidence="19">
    <location>
        <begin position="7"/>
        <end position="28"/>
    </location>
</feature>
<evidence type="ECO:0000256" key="5">
    <source>
        <dbReference type="ARBA" id="ARBA00021008"/>
    </source>
</evidence>
<evidence type="ECO:0000256" key="11">
    <source>
        <dbReference type="ARBA" id="ARBA00022982"/>
    </source>
</evidence>
<evidence type="ECO:0000256" key="17">
    <source>
        <dbReference type="ARBA" id="ARBA00031028"/>
    </source>
</evidence>
<comment type="function">
    <text evidence="1">Core subunit of the mitochondrial membrane respiratory chain NADH dehydrogenase (Complex I) that is believed to belong to the minimal assembly required for catalysis. Complex I functions in the transfer of electrons from NADH to the respiratory chain. The immediate electron acceptor for the enzyme is believed to be ubiquinone.</text>
</comment>
<evidence type="ECO:0000256" key="6">
    <source>
        <dbReference type="ARBA" id="ARBA00022448"/>
    </source>
</evidence>
<feature type="transmembrane region" description="Helical" evidence="19">
    <location>
        <begin position="90"/>
        <end position="111"/>
    </location>
</feature>
<feature type="transmembrane region" description="Helical" evidence="19">
    <location>
        <begin position="234"/>
        <end position="264"/>
    </location>
</feature>
<protein>
    <recommendedName>
        <fullName evidence="5">NADH-ubiquinone oxidoreductase chain 2</fullName>
        <ecNumber evidence="4">7.1.1.2</ecNumber>
    </recommendedName>
    <alternativeName>
        <fullName evidence="17">NADH dehydrogenase subunit 2</fullName>
    </alternativeName>
</protein>
<geneLocation type="mitochondrion" evidence="21"/>
<evidence type="ECO:0000256" key="14">
    <source>
        <dbReference type="ARBA" id="ARBA00023075"/>
    </source>
</evidence>
<dbReference type="GeneID" id="55631374"/>
<keyword evidence="11" id="KW-0249">Electron transport</keyword>
<feature type="domain" description="NADH:quinone oxidoreductase/Mrp antiporter transmembrane" evidence="20">
    <location>
        <begin position="18"/>
        <end position="281"/>
    </location>
</feature>
<sequence length="334" mass="40495">MNKSFQFLNLPMKFILFGIMISLNLISLMTSNLIHLWFLLEINLLIFLFLMTKTMKYFSLMPSFFFIQAISSLMIIWIFNLNFLSMNYSLIEFIFFLSISMKLGLFPFTWLPPIFFKYMNWNMIFLFSTLQKFIPFMIIKNFNFNYKFLFYICLYSIILSTMKAIFSENIKSIMAYSSINNSAWMIIIILIDTMMFQLYFLFYLILMFLMKNFFNQMDMSYMSDILIYENSNVLMYFILMIFSLSMIPPFCSFIPKVSSILILIKMNMLMMTLILTICSILSILMYLTIMIKLLLYFYLKYKIKYFLKSQYNYISLFMISFMFPTFWFMYYLLI</sequence>
<accession>A0A6M9AUQ1</accession>
<dbReference type="GO" id="GO:0005743">
    <property type="term" value="C:mitochondrial inner membrane"/>
    <property type="evidence" value="ECO:0007669"/>
    <property type="project" value="UniProtKB-SubCell"/>
</dbReference>
<dbReference type="InterPro" id="IPR001750">
    <property type="entry name" value="ND/Mrp_TM"/>
</dbReference>
<dbReference type="PANTHER" id="PTHR46552">
    <property type="entry name" value="NADH-UBIQUINONE OXIDOREDUCTASE CHAIN 2"/>
    <property type="match status" value="1"/>
</dbReference>
<evidence type="ECO:0000256" key="10">
    <source>
        <dbReference type="ARBA" id="ARBA00022967"/>
    </source>
</evidence>
<name>A0A6M9AUQ1_9HYME</name>
<keyword evidence="16 19" id="KW-0472">Membrane</keyword>
<dbReference type="PANTHER" id="PTHR46552:SF1">
    <property type="entry name" value="NADH-UBIQUINONE OXIDOREDUCTASE CHAIN 2"/>
    <property type="match status" value="1"/>
</dbReference>
<comment type="catalytic activity">
    <reaction evidence="18">
        <text>a ubiquinone + NADH + 5 H(+)(in) = a ubiquinol + NAD(+) + 4 H(+)(out)</text>
        <dbReference type="Rhea" id="RHEA:29091"/>
        <dbReference type="Rhea" id="RHEA-COMP:9565"/>
        <dbReference type="Rhea" id="RHEA-COMP:9566"/>
        <dbReference type="ChEBI" id="CHEBI:15378"/>
        <dbReference type="ChEBI" id="CHEBI:16389"/>
        <dbReference type="ChEBI" id="CHEBI:17976"/>
        <dbReference type="ChEBI" id="CHEBI:57540"/>
        <dbReference type="ChEBI" id="CHEBI:57945"/>
        <dbReference type="EC" id="7.1.1.2"/>
    </reaction>
</comment>
<reference evidence="21" key="1">
    <citation type="submission" date="2018-10" db="EMBL/GenBank/DDBJ databases">
        <title>Mitochondrial genome of four interrelated genera and Comparative analysis in the family Vespidae (Hymenoptera: Vespidae).</title>
        <authorList>
            <person name="Zhang Q.-H."/>
            <person name="Li T.-J."/>
        </authorList>
    </citation>
    <scope>NUCLEOTIDE SEQUENCE</scope>
</reference>
<comment type="similarity">
    <text evidence="3">Belongs to the complex I subunit 2 family.</text>
</comment>
<evidence type="ECO:0000256" key="7">
    <source>
        <dbReference type="ARBA" id="ARBA00022660"/>
    </source>
</evidence>
<evidence type="ECO:0000256" key="19">
    <source>
        <dbReference type="SAM" id="Phobius"/>
    </source>
</evidence>
<keyword evidence="10" id="KW-1278">Translocase</keyword>
<feature type="transmembrane region" description="Helical" evidence="19">
    <location>
        <begin position="34"/>
        <end position="52"/>
    </location>
</feature>
<dbReference type="EMBL" id="MK051031">
    <property type="protein sequence ID" value="QKK69324.1"/>
    <property type="molecule type" value="Genomic_DNA"/>
</dbReference>
<dbReference type="GO" id="GO:0006120">
    <property type="term" value="P:mitochondrial electron transport, NADH to ubiquinone"/>
    <property type="evidence" value="ECO:0007669"/>
    <property type="project" value="TreeGrafter"/>
</dbReference>
<evidence type="ECO:0000256" key="1">
    <source>
        <dbReference type="ARBA" id="ARBA00003257"/>
    </source>
</evidence>
<dbReference type="AlphaFoldDB" id="A0A6M9AUQ1"/>
<keyword evidence="13" id="KW-0520">NAD</keyword>
<keyword evidence="6" id="KW-0813">Transport</keyword>
<dbReference type="EC" id="7.1.1.2" evidence="4"/>
<evidence type="ECO:0000256" key="15">
    <source>
        <dbReference type="ARBA" id="ARBA00023128"/>
    </source>
</evidence>
<evidence type="ECO:0000259" key="20">
    <source>
        <dbReference type="Pfam" id="PF00361"/>
    </source>
</evidence>
<evidence type="ECO:0000256" key="9">
    <source>
        <dbReference type="ARBA" id="ARBA00022792"/>
    </source>
</evidence>
<organism evidence="21">
    <name type="scientific">Rhynchium aff. brunneum YN</name>
    <dbReference type="NCBI Taxonomy" id="2742729"/>
    <lineage>
        <taxon>Eukaryota</taxon>
        <taxon>Metazoa</taxon>
        <taxon>Ecdysozoa</taxon>
        <taxon>Arthropoda</taxon>
        <taxon>Hexapoda</taxon>
        <taxon>Insecta</taxon>
        <taxon>Pterygota</taxon>
        <taxon>Neoptera</taxon>
        <taxon>Endopterygota</taxon>
        <taxon>Hymenoptera</taxon>
        <taxon>Apocrita</taxon>
        <taxon>Aculeata</taxon>
        <taxon>Vespoidea</taxon>
        <taxon>Vespidae</taxon>
        <taxon>Eumeninae</taxon>
        <taxon>Rhynchium</taxon>
    </lineage>
</organism>
<evidence type="ECO:0000256" key="2">
    <source>
        <dbReference type="ARBA" id="ARBA00004448"/>
    </source>
</evidence>
<evidence type="ECO:0000256" key="18">
    <source>
        <dbReference type="ARBA" id="ARBA00049551"/>
    </source>
</evidence>
<feature type="transmembrane region" description="Helical" evidence="19">
    <location>
        <begin position="64"/>
        <end position="84"/>
    </location>
</feature>
<gene>
    <name evidence="21" type="primary">ND2</name>
</gene>
<keyword evidence="15 21" id="KW-0496">Mitochondrion</keyword>
<keyword evidence="14" id="KW-0830">Ubiquinone</keyword>
<proteinExistence type="inferred from homology"/>
<keyword evidence="9" id="KW-0999">Mitochondrion inner membrane</keyword>
<feature type="transmembrane region" description="Helical" evidence="19">
    <location>
        <begin position="270"/>
        <end position="299"/>
    </location>
</feature>
<evidence type="ECO:0000256" key="3">
    <source>
        <dbReference type="ARBA" id="ARBA00007012"/>
    </source>
</evidence>
<dbReference type="CTD" id="4536"/>
<evidence type="ECO:0000313" key="21">
    <source>
        <dbReference type="EMBL" id="QKK69324.1"/>
    </source>
</evidence>
<evidence type="ECO:0000256" key="12">
    <source>
        <dbReference type="ARBA" id="ARBA00022989"/>
    </source>
</evidence>
<feature type="transmembrane region" description="Helical" evidence="19">
    <location>
        <begin position="148"/>
        <end position="166"/>
    </location>
</feature>
<evidence type="ECO:0000256" key="16">
    <source>
        <dbReference type="ARBA" id="ARBA00023136"/>
    </source>
</evidence>
<dbReference type="InterPro" id="IPR050175">
    <property type="entry name" value="Complex_I_Subunit_2"/>
</dbReference>
<evidence type="ECO:0000256" key="8">
    <source>
        <dbReference type="ARBA" id="ARBA00022692"/>
    </source>
</evidence>
<keyword evidence="7" id="KW-0679">Respiratory chain</keyword>
<evidence type="ECO:0000256" key="4">
    <source>
        <dbReference type="ARBA" id="ARBA00012944"/>
    </source>
</evidence>
<comment type="subcellular location">
    <subcellularLocation>
        <location evidence="2">Mitochondrion inner membrane</location>
        <topology evidence="2">Multi-pass membrane protein</topology>
    </subcellularLocation>
</comment>
<feature type="transmembrane region" description="Helical" evidence="19">
    <location>
        <begin position="311"/>
        <end position="333"/>
    </location>
</feature>
<evidence type="ECO:0000256" key="13">
    <source>
        <dbReference type="ARBA" id="ARBA00023027"/>
    </source>
</evidence>
<keyword evidence="12 19" id="KW-1133">Transmembrane helix</keyword>
<keyword evidence="8 19" id="KW-0812">Transmembrane</keyword>
<dbReference type="GO" id="GO:0008137">
    <property type="term" value="F:NADH dehydrogenase (ubiquinone) activity"/>
    <property type="evidence" value="ECO:0007669"/>
    <property type="project" value="UniProtKB-EC"/>
</dbReference>
<dbReference type="RefSeq" id="YP_009859752.1">
    <property type="nucleotide sequence ID" value="NC_048884.1"/>
</dbReference>